<feature type="transmembrane region" description="Helical" evidence="7">
    <location>
        <begin position="208"/>
        <end position="228"/>
    </location>
</feature>
<evidence type="ECO:0000256" key="5">
    <source>
        <dbReference type="ARBA" id="ARBA00022989"/>
    </source>
</evidence>
<dbReference type="EMBL" id="FTMS01000001">
    <property type="protein sequence ID" value="SIP88780.1"/>
    <property type="molecule type" value="Genomic_DNA"/>
</dbReference>
<feature type="transmembrane region" description="Helical" evidence="7">
    <location>
        <begin position="127"/>
        <end position="150"/>
    </location>
</feature>
<keyword evidence="4 7" id="KW-0812">Transmembrane</keyword>
<evidence type="ECO:0000313" key="9">
    <source>
        <dbReference type="EMBL" id="SIP88780.1"/>
    </source>
</evidence>
<dbReference type="PANTHER" id="PTHR30043">
    <property type="entry name" value="PHOSPHONATES TRANSPORT SYSTEM PERMEASE PROTEIN"/>
    <property type="match status" value="1"/>
</dbReference>
<feature type="transmembrane region" description="Helical" evidence="7">
    <location>
        <begin position="240"/>
        <end position="261"/>
    </location>
</feature>
<evidence type="ECO:0000259" key="8">
    <source>
        <dbReference type="PROSITE" id="PS50928"/>
    </source>
</evidence>
<feature type="transmembrane region" description="Helical" evidence="7">
    <location>
        <begin position="79"/>
        <end position="101"/>
    </location>
</feature>
<feature type="transmembrane region" description="Helical" evidence="7">
    <location>
        <begin position="18"/>
        <end position="40"/>
    </location>
</feature>
<proteinExistence type="inferred from homology"/>
<dbReference type="STRING" id="159291.SAMN05920897_101139"/>
<evidence type="ECO:0000256" key="6">
    <source>
        <dbReference type="ARBA" id="ARBA00023136"/>
    </source>
</evidence>
<dbReference type="SUPFAM" id="SSF161098">
    <property type="entry name" value="MetI-like"/>
    <property type="match status" value="1"/>
</dbReference>
<dbReference type="Proteomes" id="UP000186400">
    <property type="component" value="Unassembled WGS sequence"/>
</dbReference>
<evidence type="ECO:0000256" key="1">
    <source>
        <dbReference type="ARBA" id="ARBA00004651"/>
    </source>
</evidence>
<dbReference type="CDD" id="cd06261">
    <property type="entry name" value="TM_PBP2"/>
    <property type="match status" value="1"/>
</dbReference>
<gene>
    <name evidence="9" type="ORF">SAMN05920897_101139</name>
</gene>
<dbReference type="InterPro" id="IPR005769">
    <property type="entry name" value="PhnE/PtxC"/>
</dbReference>
<comment type="subcellular location">
    <subcellularLocation>
        <location evidence="1 7">Cell membrane</location>
        <topology evidence="1 7">Multi-pass membrane protein</topology>
    </subcellularLocation>
</comment>
<dbReference type="PROSITE" id="PS50928">
    <property type="entry name" value="ABC_TM1"/>
    <property type="match status" value="1"/>
</dbReference>
<feature type="domain" description="ABC transmembrane type-1" evidence="8">
    <location>
        <begin position="75"/>
        <end position="258"/>
    </location>
</feature>
<dbReference type="PANTHER" id="PTHR30043:SF1">
    <property type="entry name" value="ABC TRANSPORT SYSTEM PERMEASE PROTEIN P69"/>
    <property type="match status" value="1"/>
</dbReference>
<accession>A0A1N6N9N2</accession>
<evidence type="ECO:0000313" key="10">
    <source>
        <dbReference type="Proteomes" id="UP000186400"/>
    </source>
</evidence>
<evidence type="ECO:0000256" key="3">
    <source>
        <dbReference type="ARBA" id="ARBA00022475"/>
    </source>
</evidence>
<dbReference type="Gene3D" id="1.10.3720.10">
    <property type="entry name" value="MetI-like"/>
    <property type="match status" value="1"/>
</dbReference>
<dbReference type="AlphaFoldDB" id="A0A1N6N9N2"/>
<dbReference type="OrthoDB" id="8557224at2"/>
<dbReference type="GO" id="GO:0015416">
    <property type="term" value="F:ABC-type phosphonate transporter activity"/>
    <property type="evidence" value="ECO:0007669"/>
    <property type="project" value="InterPro"/>
</dbReference>
<keyword evidence="5 7" id="KW-1133">Transmembrane helix</keyword>
<organism evidence="9 10">
    <name type="scientific">Alkalispirochaeta americana</name>
    <dbReference type="NCBI Taxonomy" id="159291"/>
    <lineage>
        <taxon>Bacteria</taxon>
        <taxon>Pseudomonadati</taxon>
        <taxon>Spirochaetota</taxon>
        <taxon>Spirochaetia</taxon>
        <taxon>Spirochaetales</taxon>
        <taxon>Spirochaetaceae</taxon>
        <taxon>Alkalispirochaeta</taxon>
    </lineage>
</organism>
<keyword evidence="10" id="KW-1185">Reference proteome</keyword>
<evidence type="ECO:0000256" key="2">
    <source>
        <dbReference type="ARBA" id="ARBA00022448"/>
    </source>
</evidence>
<dbReference type="RefSeq" id="WP_076487368.1">
    <property type="nucleotide sequence ID" value="NZ_FTMS01000001.1"/>
</dbReference>
<dbReference type="GO" id="GO:0005886">
    <property type="term" value="C:plasma membrane"/>
    <property type="evidence" value="ECO:0007669"/>
    <property type="project" value="UniProtKB-SubCell"/>
</dbReference>
<dbReference type="InterPro" id="IPR035906">
    <property type="entry name" value="MetI-like_sf"/>
</dbReference>
<protein>
    <submittedName>
        <fullName evidence="9">Phosphonate transport system permease protein</fullName>
    </submittedName>
</protein>
<keyword evidence="2 7" id="KW-0813">Transport</keyword>
<reference evidence="9 10" key="1">
    <citation type="submission" date="2017-01" db="EMBL/GenBank/DDBJ databases">
        <authorList>
            <person name="Mah S.A."/>
            <person name="Swanson W.J."/>
            <person name="Moy G.W."/>
            <person name="Vacquier V.D."/>
        </authorList>
    </citation>
    <scope>NUCLEOTIDE SEQUENCE [LARGE SCALE GENOMIC DNA]</scope>
    <source>
        <strain evidence="9 10">ASpG1</strain>
    </source>
</reference>
<dbReference type="InterPro" id="IPR000515">
    <property type="entry name" value="MetI-like"/>
</dbReference>
<keyword evidence="3" id="KW-1003">Cell membrane</keyword>
<name>A0A1N6N9N2_9SPIO</name>
<evidence type="ECO:0000256" key="7">
    <source>
        <dbReference type="RuleBase" id="RU363032"/>
    </source>
</evidence>
<evidence type="ECO:0000256" key="4">
    <source>
        <dbReference type="ARBA" id="ARBA00022692"/>
    </source>
</evidence>
<dbReference type="NCBIfam" id="TIGR01097">
    <property type="entry name" value="PhnE"/>
    <property type="match status" value="1"/>
</dbReference>
<keyword evidence="6 7" id="KW-0472">Membrane</keyword>
<sequence length="266" mass="28874">MTEGVLEYTRRRLVRRRWISGGIVAGFVVAIIASALGTGFQVRDLYRGMPNIITFLVEDLLPPRFSVWRRFWKPTVETVAMSYAGTFFAVIFAAPLGFLAARNVSPNPVVMQIARAFAVFMRTIPPLVWALLLVAIVGIGPFAGALALGLSGAGMLIKSYADSIEDIDPGQVEAVVATGASRFQVLMKGVVPQFLPSFVSWSLYRFDLNIRSAAVVGLVGAGGLGFALSTSVRLFRYNEAAVAILWILGLILVIEYVTAFVRGKLL</sequence>
<comment type="similarity">
    <text evidence="7">Belongs to the binding-protein-dependent transport system permease family.</text>
</comment>
<dbReference type="Pfam" id="PF00528">
    <property type="entry name" value="BPD_transp_1"/>
    <property type="match status" value="1"/>
</dbReference>